<name>A0A554WJP6_9BURK</name>
<dbReference type="EMBL" id="VJNA01000020">
    <property type="protein sequence ID" value="TSE23813.1"/>
    <property type="molecule type" value="Genomic_DNA"/>
</dbReference>
<proteinExistence type="predicted"/>
<evidence type="ECO:0000259" key="2">
    <source>
        <dbReference type="Pfam" id="PF17680"/>
    </source>
</evidence>
<dbReference type="Pfam" id="PF17680">
    <property type="entry name" value="FlgO"/>
    <property type="match status" value="1"/>
</dbReference>
<keyword evidence="1" id="KW-0732">Signal</keyword>
<protein>
    <recommendedName>
        <fullName evidence="2">FlgO domain-containing protein</fullName>
    </recommendedName>
</protein>
<organism evidence="3 4">
    <name type="scientific">Tepidimonas aquatica</name>
    <dbReference type="NCBI Taxonomy" id="247482"/>
    <lineage>
        <taxon>Bacteria</taxon>
        <taxon>Pseudomonadati</taxon>
        <taxon>Pseudomonadota</taxon>
        <taxon>Betaproteobacteria</taxon>
        <taxon>Burkholderiales</taxon>
        <taxon>Tepidimonas</taxon>
    </lineage>
</organism>
<sequence>MKPHVWLGSLVLSVAAITLGGCSSTPAAQALPTYEQAASHPFIKANREALQQLVAGLSPADASPMLVATIVDVNDLRVSSPLGRTLSEQYSSAAAAAGVDVREMKLRGDVFVREQTGELLLSRELKDIARTHQARAVLVGTYSVAGQFVYVSIKLVRTESGQILRGYDYALPMDREVQRLVRKPTGDY</sequence>
<feature type="domain" description="FlgO" evidence="2">
    <location>
        <begin position="48"/>
        <end position="175"/>
    </location>
</feature>
<dbReference type="AlphaFoldDB" id="A0A554WJP6"/>
<comment type="caution">
    <text evidence="3">The sequence shown here is derived from an EMBL/GenBank/DDBJ whole genome shotgun (WGS) entry which is preliminary data.</text>
</comment>
<dbReference type="Proteomes" id="UP000318554">
    <property type="component" value="Unassembled WGS sequence"/>
</dbReference>
<feature type="signal peptide" evidence="1">
    <location>
        <begin position="1"/>
        <end position="30"/>
    </location>
</feature>
<reference evidence="3 4" key="1">
    <citation type="submission" date="2019-07" db="EMBL/GenBank/DDBJ databases">
        <title>Tepidimonas aquatica CLN-1 draft genome.</title>
        <authorList>
            <person name="Da Costa M.S."/>
            <person name="Froufe H.J.C."/>
            <person name="Egas C."/>
            <person name="Albuquerque L."/>
        </authorList>
    </citation>
    <scope>NUCLEOTIDE SEQUENCE [LARGE SCALE GENOMIC DNA]</scope>
    <source>
        <strain evidence="3 4">CLN-1</strain>
    </source>
</reference>
<evidence type="ECO:0000313" key="4">
    <source>
        <dbReference type="Proteomes" id="UP000318554"/>
    </source>
</evidence>
<evidence type="ECO:0000256" key="1">
    <source>
        <dbReference type="SAM" id="SignalP"/>
    </source>
</evidence>
<keyword evidence="4" id="KW-1185">Reference proteome</keyword>
<dbReference type="PROSITE" id="PS51257">
    <property type="entry name" value="PROKAR_LIPOPROTEIN"/>
    <property type="match status" value="1"/>
</dbReference>
<gene>
    <name evidence="3" type="ORF">Taqua_01700</name>
</gene>
<evidence type="ECO:0000313" key="3">
    <source>
        <dbReference type="EMBL" id="TSE23813.1"/>
    </source>
</evidence>
<dbReference type="InterPro" id="IPR041215">
    <property type="entry name" value="FlgO_dom"/>
</dbReference>
<feature type="chain" id="PRO_5021967855" description="FlgO domain-containing protein" evidence="1">
    <location>
        <begin position="31"/>
        <end position="188"/>
    </location>
</feature>
<dbReference type="OrthoDB" id="8479562at2"/>
<accession>A0A554WJP6</accession>